<dbReference type="SUPFAM" id="SSF81901">
    <property type="entry name" value="HCP-like"/>
    <property type="match status" value="1"/>
</dbReference>
<keyword evidence="4" id="KW-0732">Signal</keyword>
<dbReference type="PANTHER" id="PTHR44943">
    <property type="entry name" value="CELLULOSE SYNTHASE OPERON PROTEIN C"/>
    <property type="match status" value="1"/>
</dbReference>
<reference evidence="5" key="1">
    <citation type="submission" date="2020-05" db="EMBL/GenBank/DDBJ databases">
        <authorList>
            <person name="Zeng H."/>
            <person name="Chan Y.K."/>
            <person name="Watt R.M."/>
        </authorList>
    </citation>
    <scope>NUCLEOTIDE SEQUENCE</scope>
    <source>
        <strain evidence="5">ATCC 700773</strain>
    </source>
</reference>
<dbReference type="InterPro" id="IPR019734">
    <property type="entry name" value="TPR_rpt"/>
</dbReference>
<reference evidence="5" key="2">
    <citation type="journal article" date="2021" name="Microbiol. Resour. Announc.">
        <title>Complete Genome Sequences of Three Human Oral Treponema parvum Isolates.</title>
        <authorList>
            <person name="Zeng H."/>
            <person name="Watt R.M."/>
        </authorList>
    </citation>
    <scope>NUCLEOTIDE SEQUENCE</scope>
    <source>
        <strain evidence="5">ATCC 700773</strain>
    </source>
</reference>
<dbReference type="RefSeq" id="WP_210117260.1">
    <property type="nucleotide sequence ID" value="NZ_CP054257.1"/>
</dbReference>
<keyword evidence="1" id="KW-0677">Repeat</keyword>
<sequence length="472" mass="52883">MKKKFKKEQLKIRLILTLTAVFLCAGCLTANTAGGASSATDAGGAAKKSDGVVFAEKLKAALKTGSIDEALKLFETLPPSLEDNIQISILKSSLLLSAGRIDEASHLAEDLLARDPGNIEVLELLLVIAKTSNSGSKRQEYIKKIIASDPNNVRANIELAGDAMKTNNYNLAKTLYDKALLSDAENEDALFGLGLSSYFLSKTDDAKSAFNRILEKNAHDPWALLYLGKISADEERYREALSYVEEAAKYDARNYDIYLSLGTYRRQLLDLKGAEEAWTKAISLEPDYFLAYAYRASLYDEMNKLSEAYSDYKKVVETNPKYFYAYESLGMLAWHEKDYAGSLKAFEKALSMNQNNISYVLMIAANYKKLGKTGEFKSFLEKHMKKLNRSSVEYTVVRLFYDGKGINAENAALLQIKKEDSNTKRGRFLYYMGLFYDLQGNDAAAAELYSQVLAMKAPLFFEYRLAEWSMQS</sequence>
<evidence type="ECO:0000256" key="3">
    <source>
        <dbReference type="PROSITE-ProRule" id="PRU00339"/>
    </source>
</evidence>
<dbReference type="SMART" id="SM00028">
    <property type="entry name" value="TPR"/>
    <property type="match status" value="7"/>
</dbReference>
<protein>
    <submittedName>
        <fullName evidence="5">Tetratricopeptide repeat protein</fullName>
    </submittedName>
</protein>
<feature type="signal peptide" evidence="4">
    <location>
        <begin position="1"/>
        <end position="32"/>
    </location>
</feature>
<dbReference type="InterPro" id="IPR051685">
    <property type="entry name" value="Ycf3/AcsC/BcsC/TPR_MFPF"/>
</dbReference>
<dbReference type="Gene3D" id="1.25.40.10">
    <property type="entry name" value="Tetratricopeptide repeat domain"/>
    <property type="match status" value="3"/>
</dbReference>
<evidence type="ECO:0000256" key="2">
    <source>
        <dbReference type="ARBA" id="ARBA00022803"/>
    </source>
</evidence>
<proteinExistence type="predicted"/>
<feature type="repeat" description="TPR" evidence="3">
    <location>
        <begin position="289"/>
        <end position="322"/>
    </location>
</feature>
<feature type="chain" id="PRO_5037331864" evidence="4">
    <location>
        <begin position="33"/>
        <end position="472"/>
    </location>
</feature>
<accession>A0A975F1C2</accession>
<dbReference type="Proteomes" id="UP000671995">
    <property type="component" value="Chromosome"/>
</dbReference>
<feature type="repeat" description="TPR" evidence="3">
    <location>
        <begin position="255"/>
        <end position="288"/>
    </location>
</feature>
<evidence type="ECO:0000313" key="5">
    <source>
        <dbReference type="EMBL" id="QTQ12548.1"/>
    </source>
</evidence>
<dbReference type="PANTHER" id="PTHR44943:SF8">
    <property type="entry name" value="TPR REPEAT-CONTAINING PROTEIN MJ0263"/>
    <property type="match status" value="1"/>
</dbReference>
<evidence type="ECO:0000256" key="1">
    <source>
        <dbReference type="ARBA" id="ARBA00022737"/>
    </source>
</evidence>
<dbReference type="SUPFAM" id="SSF48452">
    <property type="entry name" value="TPR-like"/>
    <property type="match status" value="2"/>
</dbReference>
<organism evidence="5 6">
    <name type="scientific">Treponema parvum</name>
    <dbReference type="NCBI Taxonomy" id="138851"/>
    <lineage>
        <taxon>Bacteria</taxon>
        <taxon>Pseudomonadati</taxon>
        <taxon>Spirochaetota</taxon>
        <taxon>Spirochaetia</taxon>
        <taxon>Spirochaetales</taxon>
        <taxon>Treponemataceae</taxon>
        <taxon>Treponema</taxon>
    </lineage>
</organism>
<feature type="repeat" description="TPR" evidence="3">
    <location>
        <begin position="323"/>
        <end position="356"/>
    </location>
</feature>
<dbReference type="InterPro" id="IPR011990">
    <property type="entry name" value="TPR-like_helical_dom_sf"/>
</dbReference>
<dbReference type="EMBL" id="CP054257">
    <property type="protein sequence ID" value="QTQ12548.1"/>
    <property type="molecule type" value="Genomic_DNA"/>
</dbReference>
<keyword evidence="2 3" id="KW-0802">TPR repeat</keyword>
<name>A0A975F1C2_9SPIR</name>
<dbReference type="Pfam" id="PF13432">
    <property type="entry name" value="TPR_16"/>
    <property type="match status" value="2"/>
</dbReference>
<evidence type="ECO:0000313" key="6">
    <source>
        <dbReference type="Proteomes" id="UP000671995"/>
    </source>
</evidence>
<dbReference type="AlphaFoldDB" id="A0A975F1C2"/>
<evidence type="ECO:0000256" key="4">
    <source>
        <dbReference type="SAM" id="SignalP"/>
    </source>
</evidence>
<dbReference type="PROSITE" id="PS50005">
    <property type="entry name" value="TPR"/>
    <property type="match status" value="3"/>
</dbReference>
<gene>
    <name evidence="5" type="ORF">HRI96_10265</name>
</gene>